<organism evidence="3 4">
    <name type="scientific">Slackia equolifaciens</name>
    <dbReference type="NCBI Taxonomy" id="498718"/>
    <lineage>
        <taxon>Bacteria</taxon>
        <taxon>Bacillati</taxon>
        <taxon>Actinomycetota</taxon>
        <taxon>Coriobacteriia</taxon>
        <taxon>Eggerthellales</taxon>
        <taxon>Eggerthellaceae</taxon>
        <taxon>Slackia</taxon>
    </lineage>
</organism>
<dbReference type="Pfam" id="PF13529">
    <property type="entry name" value="Peptidase_C39_2"/>
    <property type="match status" value="1"/>
</dbReference>
<protein>
    <submittedName>
        <fullName evidence="3">C39 family peptidase</fullName>
    </submittedName>
</protein>
<keyword evidence="1" id="KW-0472">Membrane</keyword>
<evidence type="ECO:0000256" key="1">
    <source>
        <dbReference type="SAM" id="Phobius"/>
    </source>
</evidence>
<keyword evidence="1" id="KW-1133">Transmembrane helix</keyword>
<accession>A0A9D2UXI6</accession>
<reference evidence="3" key="2">
    <citation type="submission" date="2021-09" db="EMBL/GenBank/DDBJ databases">
        <authorList>
            <person name="Gilroy R."/>
        </authorList>
    </citation>
    <scope>NUCLEOTIDE SEQUENCE</scope>
    <source>
        <strain evidence="3">ChiGjej6B6-11269</strain>
    </source>
</reference>
<dbReference type="Proteomes" id="UP000786989">
    <property type="component" value="Unassembled WGS sequence"/>
</dbReference>
<keyword evidence="1" id="KW-0812">Transmembrane</keyword>
<evidence type="ECO:0000259" key="2">
    <source>
        <dbReference type="Pfam" id="PF13529"/>
    </source>
</evidence>
<proteinExistence type="predicted"/>
<evidence type="ECO:0000313" key="4">
    <source>
        <dbReference type="Proteomes" id="UP000786989"/>
    </source>
</evidence>
<dbReference type="Gene3D" id="3.90.70.10">
    <property type="entry name" value="Cysteine proteinases"/>
    <property type="match status" value="1"/>
</dbReference>
<dbReference type="AlphaFoldDB" id="A0A9D2UXI6"/>
<feature type="domain" description="Peptidase C39-like" evidence="2">
    <location>
        <begin position="99"/>
        <end position="232"/>
    </location>
</feature>
<dbReference type="InterPro" id="IPR039564">
    <property type="entry name" value="Peptidase_C39-like"/>
</dbReference>
<sequence length="259" mass="27460">MRFEDYRRDPSIYQARRKTRRLFGQRRRGMDSIVALGIAVALVAVASCIAFTAMRAEAYNAADTPTAGGASGAFSGPLSAAPIAQDGTSTPKSEWRQGEVPTLFQTDPDWAHDPYAGSDIATSGCGPTCLSMVYTAITGKADMGPVEMAAFSEANGYVQDGMTAWALMSDGASELGLSVEELPASENVLSGALEEGRPVIASMMPGDFTTVGHFIVIVGKDSSGKLVVRDPNSVERSMQTWDAQLVLGQCANLWAYSRG</sequence>
<reference evidence="3" key="1">
    <citation type="journal article" date="2021" name="PeerJ">
        <title>Extensive microbial diversity within the chicken gut microbiome revealed by metagenomics and culture.</title>
        <authorList>
            <person name="Gilroy R."/>
            <person name="Ravi A."/>
            <person name="Getino M."/>
            <person name="Pursley I."/>
            <person name="Horton D.L."/>
            <person name="Alikhan N.F."/>
            <person name="Baker D."/>
            <person name="Gharbi K."/>
            <person name="Hall N."/>
            <person name="Watson M."/>
            <person name="Adriaenssens E.M."/>
            <person name="Foster-Nyarko E."/>
            <person name="Jarju S."/>
            <person name="Secka A."/>
            <person name="Antonio M."/>
            <person name="Oren A."/>
            <person name="Chaudhuri R.R."/>
            <person name="La Ragione R."/>
            <person name="Hildebrand F."/>
            <person name="Pallen M.J."/>
        </authorList>
    </citation>
    <scope>NUCLEOTIDE SEQUENCE</scope>
    <source>
        <strain evidence="3">ChiGjej6B6-11269</strain>
    </source>
</reference>
<gene>
    <name evidence="3" type="ORF">K8U77_08525</name>
</gene>
<feature type="transmembrane region" description="Helical" evidence="1">
    <location>
        <begin position="33"/>
        <end position="54"/>
    </location>
</feature>
<comment type="caution">
    <text evidence="3">The sequence shown here is derived from an EMBL/GenBank/DDBJ whole genome shotgun (WGS) entry which is preliminary data.</text>
</comment>
<name>A0A9D2UXI6_9ACTN</name>
<evidence type="ECO:0000313" key="3">
    <source>
        <dbReference type="EMBL" id="HJF66139.1"/>
    </source>
</evidence>
<dbReference type="EMBL" id="DYWI01000164">
    <property type="protein sequence ID" value="HJF66139.1"/>
    <property type="molecule type" value="Genomic_DNA"/>
</dbReference>